<name>A0A3N0EAI8_9ACTN</name>
<evidence type="ECO:0000256" key="1">
    <source>
        <dbReference type="ARBA" id="ARBA00023239"/>
    </source>
</evidence>
<evidence type="ECO:0000313" key="4">
    <source>
        <dbReference type="EMBL" id="RNL84820.1"/>
    </source>
</evidence>
<protein>
    <recommendedName>
        <fullName evidence="2">Terpene synthase</fullName>
        <ecNumber evidence="2">4.2.3.-</ecNumber>
    </recommendedName>
</protein>
<dbReference type="AlphaFoldDB" id="A0A3N0EAI8"/>
<dbReference type="PANTHER" id="PTHR35201">
    <property type="entry name" value="TERPENE SYNTHASE"/>
    <property type="match status" value="1"/>
</dbReference>
<dbReference type="SFLD" id="SFLDG01020">
    <property type="entry name" value="Terpene_Cyclase_Like_2"/>
    <property type="match status" value="2"/>
</dbReference>
<organism evidence="4 5">
    <name type="scientific">Halostreptopolyspora alba</name>
    <dbReference type="NCBI Taxonomy" id="2487137"/>
    <lineage>
        <taxon>Bacteria</taxon>
        <taxon>Bacillati</taxon>
        <taxon>Actinomycetota</taxon>
        <taxon>Actinomycetes</taxon>
        <taxon>Streptosporangiales</taxon>
        <taxon>Nocardiopsidaceae</taxon>
        <taxon>Halostreptopolyspora</taxon>
    </lineage>
</organism>
<comment type="similarity">
    <text evidence="2">Belongs to the terpene synthase family.</text>
</comment>
<evidence type="ECO:0000313" key="5">
    <source>
        <dbReference type="Proteomes" id="UP000269198"/>
    </source>
</evidence>
<dbReference type="InterPro" id="IPR034686">
    <property type="entry name" value="Terpene_cyclase-like_2"/>
</dbReference>
<sequence>MGSSFTLPEFHLPHPARLNPHVERSREHSTGWARRMGMLDTPTPRGDGSVVWDESDLAVMDYALMCAYTHPDCDGPTLDLITDWYVWVFFFDDHFVEEFKYTRDLRGAQAYLDRLELFMVAEDEEPPEPSNPSEAGLHDLWQRTIPMMSSEWRRRFTVRTHNLMVESMWELDNINRGRIANPIEYIQMRRRVGGAPWSASLVEVATGAEVPERLADTRTLRVLTDTFADSVHLRNDIFSYEREVTEEGENSNAILVFERFFDCSTQEAADRVNDLLTSRLVQFENTALGEVPELFVDHAVELPEQAAVAAYAKGLQDWQAGGHEWHARSSRYMNEGAVPGTSRVLTGPTGLGTAGSRTQPGPIGPGMRRRARQHSQPVLTPVGHLPLPELYMPFGFRTNPGIDEARRYSVGWARRMGMFDSVPGVEIGGVWDERRYIGFDLAHCAAMIHADAELDDLKLSTDWLTWGTFGDDYFPVVFGHNRNVAAAKACAARLPAFMPLDGTATPPPTNPLERGLADLWRRTAAPMTDTARAQFRAAVEDMTTSWVWELENQAQHRVPDPVDYLEMRRKTFGSDMTMGLARISRSAVVPSVVADTRTIREMETAAQDYACFTNDMYSYQKEVEFEGEVHNIVVVVENFLEVDRLTARDVVADLMAARMRQFEHILEVDLPDLFERYDLDEDARAALTRQADELKDWMSGIMEWHDKCVRYHEDQLLRDRGLETPTGFSQRPTGLGTSAARVAELVGGRARP</sequence>
<dbReference type="EC" id="4.2.3.-" evidence="2"/>
<keyword evidence="2" id="KW-0479">Metal-binding</keyword>
<dbReference type="SFLD" id="SFLDS00005">
    <property type="entry name" value="Isoprenoid_Synthase_Type_I"/>
    <property type="match status" value="2"/>
</dbReference>
<dbReference type="RefSeq" id="WP_123201260.1">
    <property type="nucleotide sequence ID" value="NZ_RJMB01000009.1"/>
</dbReference>
<dbReference type="SUPFAM" id="SSF48576">
    <property type="entry name" value="Terpenoid synthases"/>
    <property type="match status" value="2"/>
</dbReference>
<dbReference type="GO" id="GO:0046872">
    <property type="term" value="F:metal ion binding"/>
    <property type="evidence" value="ECO:0007669"/>
    <property type="project" value="UniProtKB-KW"/>
</dbReference>
<gene>
    <name evidence="4" type="ORF">EFW17_11055</name>
</gene>
<reference evidence="4 5" key="1">
    <citation type="submission" date="2018-11" db="EMBL/GenBank/DDBJ databases">
        <title>The genome draft of YIM 96095.</title>
        <authorList>
            <person name="Tang S.-K."/>
            <person name="Chunyu W.-X."/>
            <person name="Feng Y.-Z."/>
        </authorList>
    </citation>
    <scope>NUCLEOTIDE SEQUENCE [LARGE SCALE GENOMIC DNA]</scope>
    <source>
        <strain evidence="4 5">YIM 96095</strain>
    </source>
</reference>
<proteinExistence type="inferred from homology"/>
<dbReference type="InterPro" id="IPR008949">
    <property type="entry name" value="Isoprenoid_synthase_dom_sf"/>
</dbReference>
<dbReference type="EMBL" id="RJMB01000009">
    <property type="protein sequence ID" value="RNL84820.1"/>
    <property type="molecule type" value="Genomic_DNA"/>
</dbReference>
<dbReference type="PANTHER" id="PTHR35201:SF4">
    <property type="entry name" value="BETA-PINACENE SYNTHASE-RELATED"/>
    <property type="match status" value="1"/>
</dbReference>
<evidence type="ECO:0000256" key="3">
    <source>
        <dbReference type="SAM" id="MobiDB-lite"/>
    </source>
</evidence>
<dbReference type="Gene3D" id="1.10.600.10">
    <property type="entry name" value="Farnesyl Diphosphate Synthase"/>
    <property type="match status" value="2"/>
</dbReference>
<comment type="caution">
    <text evidence="4">The sequence shown here is derived from an EMBL/GenBank/DDBJ whole genome shotgun (WGS) entry which is preliminary data.</text>
</comment>
<dbReference type="Proteomes" id="UP000269198">
    <property type="component" value="Unassembled WGS sequence"/>
</dbReference>
<keyword evidence="5" id="KW-1185">Reference proteome</keyword>
<comment type="cofactor">
    <cofactor evidence="2">
        <name>Mg(2+)</name>
        <dbReference type="ChEBI" id="CHEBI:18420"/>
    </cofactor>
</comment>
<keyword evidence="2" id="KW-0460">Magnesium</keyword>
<accession>A0A3N0EAI8</accession>
<keyword evidence="1 2" id="KW-0456">Lyase</keyword>
<feature type="region of interest" description="Disordered" evidence="3">
    <location>
        <begin position="346"/>
        <end position="375"/>
    </location>
</feature>
<dbReference type="Pfam" id="PF19086">
    <property type="entry name" value="Terpene_syn_C_2"/>
    <property type="match status" value="2"/>
</dbReference>
<dbReference type="GO" id="GO:0010333">
    <property type="term" value="F:terpene synthase activity"/>
    <property type="evidence" value="ECO:0007669"/>
    <property type="project" value="InterPro"/>
</dbReference>
<dbReference type="OrthoDB" id="2989600at2"/>
<evidence type="ECO:0000256" key="2">
    <source>
        <dbReference type="RuleBase" id="RU366034"/>
    </source>
</evidence>